<feature type="compositionally biased region" description="Basic and acidic residues" evidence="1">
    <location>
        <begin position="57"/>
        <end position="71"/>
    </location>
</feature>
<dbReference type="Pfam" id="PF25848">
    <property type="entry name" value="Rodlin"/>
    <property type="match status" value="1"/>
</dbReference>
<dbReference type="RefSeq" id="WP_156695996.1">
    <property type="nucleotide sequence ID" value="NZ_CP034279.1"/>
</dbReference>
<proteinExistence type="predicted"/>
<dbReference type="Proteomes" id="UP000422572">
    <property type="component" value="Chromosome"/>
</dbReference>
<name>A0A6I6FL87_9ACTN</name>
<organism evidence="3 4">
    <name type="scientific">Streptomyces ficellus</name>
    <dbReference type="NCBI Taxonomy" id="1977088"/>
    <lineage>
        <taxon>Bacteria</taxon>
        <taxon>Bacillati</taxon>
        <taxon>Actinomycetota</taxon>
        <taxon>Actinomycetes</taxon>
        <taxon>Kitasatosporales</taxon>
        <taxon>Streptomycetaceae</taxon>
        <taxon>Streptomyces</taxon>
    </lineage>
</organism>
<evidence type="ECO:0000256" key="1">
    <source>
        <dbReference type="SAM" id="MobiDB-lite"/>
    </source>
</evidence>
<accession>A0A6I6FL87</accession>
<keyword evidence="2" id="KW-0732">Signal</keyword>
<feature type="signal peptide" evidence="2">
    <location>
        <begin position="1"/>
        <end position="25"/>
    </location>
</feature>
<dbReference type="InterPro" id="IPR047736">
    <property type="entry name" value="RdlA/B-like"/>
</dbReference>
<gene>
    <name evidence="3" type="ORF">EIZ62_31380</name>
</gene>
<evidence type="ECO:0000313" key="4">
    <source>
        <dbReference type="Proteomes" id="UP000422572"/>
    </source>
</evidence>
<evidence type="ECO:0000256" key="2">
    <source>
        <dbReference type="SAM" id="SignalP"/>
    </source>
</evidence>
<feature type="region of interest" description="Disordered" evidence="1">
    <location>
        <begin position="25"/>
        <end position="71"/>
    </location>
</feature>
<reference evidence="3 4" key="1">
    <citation type="submission" date="2018-12" db="EMBL/GenBank/DDBJ databases">
        <title>Complete genome sequence of Streptomyces ficellus NRRL8067, the producer of ficellomycin, feldamycin and nojirimycin.</title>
        <authorList>
            <person name="Zhang H."/>
            <person name="Yue R."/>
            <person name="Liu Y."/>
            <person name="Li M."/>
            <person name="Mu H."/>
            <person name="Zhang J."/>
        </authorList>
    </citation>
    <scope>NUCLEOTIDE SEQUENCE [LARGE SCALE GENOMIC DNA]</scope>
    <source>
        <strain evidence="3 4">NRRL 8067</strain>
    </source>
</reference>
<dbReference type="KEGG" id="sfic:EIZ62_31380"/>
<evidence type="ECO:0000313" key="3">
    <source>
        <dbReference type="EMBL" id="QGV82257.1"/>
    </source>
</evidence>
<dbReference type="AlphaFoldDB" id="A0A6I6FL87"/>
<protein>
    <submittedName>
        <fullName evidence="3">Uncharacterized protein</fullName>
    </submittedName>
</protein>
<sequence length="71" mass="7096">MIKKVLATAGLAAAVLGAAAPLAGATGDRAVSTQNGNFSTQSYGNTGSPEPQGEGRALGDDDLRPLDGLRR</sequence>
<keyword evidence="4" id="KW-1185">Reference proteome</keyword>
<feature type="compositionally biased region" description="Polar residues" evidence="1">
    <location>
        <begin position="31"/>
        <end position="49"/>
    </location>
</feature>
<feature type="chain" id="PRO_5026106628" evidence="2">
    <location>
        <begin position="26"/>
        <end position="71"/>
    </location>
</feature>
<dbReference type="EMBL" id="CP034279">
    <property type="protein sequence ID" value="QGV82257.1"/>
    <property type="molecule type" value="Genomic_DNA"/>
</dbReference>